<protein>
    <submittedName>
        <fullName evidence="2">Uncharacterized protein</fullName>
    </submittedName>
</protein>
<dbReference type="EMBL" id="BGPR01013011">
    <property type="protein sequence ID" value="GBN58854.1"/>
    <property type="molecule type" value="Genomic_DNA"/>
</dbReference>
<name>A0A4Y2Q612_ARAVE</name>
<evidence type="ECO:0000313" key="3">
    <source>
        <dbReference type="Proteomes" id="UP000499080"/>
    </source>
</evidence>
<organism evidence="2 3">
    <name type="scientific">Araneus ventricosus</name>
    <name type="common">Orbweaver spider</name>
    <name type="synonym">Epeira ventricosa</name>
    <dbReference type="NCBI Taxonomy" id="182803"/>
    <lineage>
        <taxon>Eukaryota</taxon>
        <taxon>Metazoa</taxon>
        <taxon>Ecdysozoa</taxon>
        <taxon>Arthropoda</taxon>
        <taxon>Chelicerata</taxon>
        <taxon>Arachnida</taxon>
        <taxon>Araneae</taxon>
        <taxon>Araneomorphae</taxon>
        <taxon>Entelegynae</taxon>
        <taxon>Araneoidea</taxon>
        <taxon>Araneidae</taxon>
        <taxon>Araneus</taxon>
    </lineage>
</organism>
<keyword evidence="3" id="KW-1185">Reference proteome</keyword>
<feature type="region of interest" description="Disordered" evidence="1">
    <location>
        <begin position="75"/>
        <end position="98"/>
    </location>
</feature>
<comment type="caution">
    <text evidence="2">The sequence shown here is derived from an EMBL/GenBank/DDBJ whole genome shotgun (WGS) entry which is preliminary data.</text>
</comment>
<evidence type="ECO:0000256" key="1">
    <source>
        <dbReference type="SAM" id="MobiDB-lite"/>
    </source>
</evidence>
<dbReference type="AlphaFoldDB" id="A0A4Y2Q612"/>
<proteinExistence type="predicted"/>
<feature type="region of interest" description="Disordered" evidence="1">
    <location>
        <begin position="16"/>
        <end position="57"/>
    </location>
</feature>
<evidence type="ECO:0000313" key="2">
    <source>
        <dbReference type="EMBL" id="GBN58854.1"/>
    </source>
</evidence>
<sequence>MCQEFALLFMEDEASNHPVPQDRVPGVYGGKLTEPFTQPRSPDVPTPHDPRSVVPYAAPSKSKCAQLVLTTKGHSERIHQVHRHPRSAKGPGWFPTVA</sequence>
<reference evidence="2 3" key="1">
    <citation type="journal article" date="2019" name="Sci. Rep.">
        <title>Orb-weaving spider Araneus ventricosus genome elucidates the spidroin gene catalogue.</title>
        <authorList>
            <person name="Kono N."/>
            <person name="Nakamura H."/>
            <person name="Ohtoshi R."/>
            <person name="Moran D.A.P."/>
            <person name="Shinohara A."/>
            <person name="Yoshida Y."/>
            <person name="Fujiwara M."/>
            <person name="Mori M."/>
            <person name="Tomita M."/>
            <person name="Arakawa K."/>
        </authorList>
    </citation>
    <scope>NUCLEOTIDE SEQUENCE [LARGE SCALE GENOMIC DNA]</scope>
</reference>
<gene>
    <name evidence="2" type="ORF">AVEN_64693_1</name>
</gene>
<accession>A0A4Y2Q612</accession>
<dbReference type="Proteomes" id="UP000499080">
    <property type="component" value="Unassembled WGS sequence"/>
</dbReference>